<feature type="transmembrane region" description="Helical" evidence="1">
    <location>
        <begin position="50"/>
        <end position="68"/>
    </location>
</feature>
<name>A0A914D6K6_9BILA</name>
<accession>A0A914D6K6</accession>
<reference evidence="3" key="1">
    <citation type="submission" date="2022-11" db="UniProtKB">
        <authorList>
            <consortium name="WormBaseParasite"/>
        </authorList>
    </citation>
    <scope>IDENTIFICATION</scope>
</reference>
<proteinExistence type="predicted"/>
<dbReference type="WBParaSite" id="ACRNAN_scaffold20055.g25873.t1">
    <property type="protein sequence ID" value="ACRNAN_scaffold20055.g25873.t1"/>
    <property type="gene ID" value="ACRNAN_scaffold20055.g25873"/>
</dbReference>
<dbReference type="Proteomes" id="UP000887540">
    <property type="component" value="Unplaced"/>
</dbReference>
<evidence type="ECO:0000313" key="2">
    <source>
        <dbReference type="Proteomes" id="UP000887540"/>
    </source>
</evidence>
<keyword evidence="1" id="KW-1133">Transmembrane helix</keyword>
<keyword evidence="1" id="KW-0472">Membrane</keyword>
<dbReference type="AlphaFoldDB" id="A0A914D6K6"/>
<keyword evidence="2" id="KW-1185">Reference proteome</keyword>
<keyword evidence="1" id="KW-0812">Transmembrane</keyword>
<feature type="transmembrane region" description="Helical" evidence="1">
    <location>
        <begin position="12"/>
        <end position="30"/>
    </location>
</feature>
<evidence type="ECO:0000256" key="1">
    <source>
        <dbReference type="SAM" id="Phobius"/>
    </source>
</evidence>
<protein>
    <submittedName>
        <fullName evidence="3">Uncharacterized protein</fullName>
    </submittedName>
</protein>
<organism evidence="2 3">
    <name type="scientific">Acrobeloides nanus</name>
    <dbReference type="NCBI Taxonomy" id="290746"/>
    <lineage>
        <taxon>Eukaryota</taxon>
        <taxon>Metazoa</taxon>
        <taxon>Ecdysozoa</taxon>
        <taxon>Nematoda</taxon>
        <taxon>Chromadorea</taxon>
        <taxon>Rhabditida</taxon>
        <taxon>Tylenchina</taxon>
        <taxon>Cephalobomorpha</taxon>
        <taxon>Cephaloboidea</taxon>
        <taxon>Cephalobidae</taxon>
        <taxon>Acrobeloides</taxon>
    </lineage>
</organism>
<sequence>MLFRVLNIQILLIGITCLIPFCGICALLVLKLNDISHITTILLTPVSFHYTMDFLCLIYFVPPFKLFIAKKFMKVKKVWLCKNSGQITVSTVNNVNIQVPWS</sequence>
<evidence type="ECO:0000313" key="3">
    <source>
        <dbReference type="WBParaSite" id="ACRNAN_scaffold20055.g25873.t1"/>
    </source>
</evidence>